<dbReference type="InterPro" id="IPR017853">
    <property type="entry name" value="GH"/>
</dbReference>
<evidence type="ECO:0000256" key="1">
    <source>
        <dbReference type="ARBA" id="ARBA00022729"/>
    </source>
</evidence>
<dbReference type="InterPro" id="IPR052177">
    <property type="entry name" value="Divisome_Glycosyl_Hydrolase"/>
</dbReference>
<dbReference type="SUPFAM" id="SSF51445">
    <property type="entry name" value="(Trans)glycosidases"/>
    <property type="match status" value="1"/>
</dbReference>
<dbReference type="Pfam" id="PF02638">
    <property type="entry name" value="GHL10"/>
    <property type="match status" value="1"/>
</dbReference>
<evidence type="ECO:0000313" key="3">
    <source>
        <dbReference type="EMBL" id="OGC38993.1"/>
    </source>
</evidence>
<organism evidence="3 4">
    <name type="scientific">candidate division WOR-3 bacterium RBG_13_43_14</name>
    <dbReference type="NCBI Taxonomy" id="1802590"/>
    <lineage>
        <taxon>Bacteria</taxon>
        <taxon>Bacteria division WOR-3</taxon>
    </lineage>
</organism>
<name>A0A1F4U3X3_UNCW3</name>
<protein>
    <recommendedName>
        <fullName evidence="2">Glycosyl hydrolase-like 10 domain-containing protein</fullName>
    </recommendedName>
</protein>
<dbReference type="InterPro" id="IPR003790">
    <property type="entry name" value="GHL10"/>
</dbReference>
<keyword evidence="1" id="KW-0732">Signal</keyword>
<dbReference type="Proteomes" id="UP000177025">
    <property type="component" value="Unassembled WGS sequence"/>
</dbReference>
<gene>
    <name evidence="3" type="ORF">A2Y85_07320</name>
</gene>
<evidence type="ECO:0000259" key="2">
    <source>
        <dbReference type="Pfam" id="PF02638"/>
    </source>
</evidence>
<dbReference type="PANTHER" id="PTHR43405">
    <property type="entry name" value="GLYCOSYL HYDROLASE DIGH"/>
    <property type="match status" value="1"/>
</dbReference>
<comment type="caution">
    <text evidence="3">The sequence shown here is derived from an EMBL/GenBank/DDBJ whole genome shotgun (WGS) entry which is preliminary data.</text>
</comment>
<dbReference type="EMBL" id="MEUM01000157">
    <property type="protein sequence ID" value="OGC38993.1"/>
    <property type="molecule type" value="Genomic_DNA"/>
</dbReference>
<proteinExistence type="predicted"/>
<dbReference type="Gene3D" id="3.20.20.80">
    <property type="entry name" value="Glycosidases"/>
    <property type="match status" value="1"/>
</dbReference>
<sequence length="350" mass="40912">MAIVLFLILANIKGVWVPRWAINDGVEILNVLDGRFNHIFLQIFALGETYYPSEYAVNARKSDQWLHKFIEEAHRRNIQVSAWINLYYSWGYAPKRNSLTHPVNRYPAWYVQDKTGRSIIDYSIDELEKKWIEGYYLAPGDQQVKEYLLNIVSELVSRYSFDGVHFDYVRYPGPGFIYDPAIRSQFMRYYCLDPIDTDQEDFIYRYGYQGNDELHQKFRSYVVNDLSSFITLLSRRIKELNPNIIVSAAVKPDLISARRDYCQDWQTWLNQGSIDLVCLMSYGRHIEATIDKVLKTGNSERIAVGIGVYLLTPEEVQSQVNMVRNKSCAGFVCFSYDQIKKNRAYLEAVR</sequence>
<evidence type="ECO:0000313" key="4">
    <source>
        <dbReference type="Proteomes" id="UP000177025"/>
    </source>
</evidence>
<feature type="domain" description="Glycosyl hydrolase-like 10" evidence="2">
    <location>
        <begin position="26"/>
        <end position="303"/>
    </location>
</feature>
<dbReference type="PANTHER" id="PTHR43405:SF1">
    <property type="entry name" value="GLYCOSYL HYDROLASE DIGH"/>
    <property type="match status" value="1"/>
</dbReference>
<reference evidence="3 4" key="1">
    <citation type="journal article" date="2016" name="Nat. Commun.">
        <title>Thousands of microbial genomes shed light on interconnected biogeochemical processes in an aquifer system.</title>
        <authorList>
            <person name="Anantharaman K."/>
            <person name="Brown C.T."/>
            <person name="Hug L.A."/>
            <person name="Sharon I."/>
            <person name="Castelle C.J."/>
            <person name="Probst A.J."/>
            <person name="Thomas B.C."/>
            <person name="Singh A."/>
            <person name="Wilkins M.J."/>
            <person name="Karaoz U."/>
            <person name="Brodie E.L."/>
            <person name="Williams K.H."/>
            <person name="Hubbard S.S."/>
            <person name="Banfield J.F."/>
        </authorList>
    </citation>
    <scope>NUCLEOTIDE SEQUENCE [LARGE SCALE GENOMIC DNA]</scope>
</reference>
<dbReference type="AlphaFoldDB" id="A0A1F4U3X3"/>
<accession>A0A1F4U3X3</accession>